<feature type="region of interest" description="Disordered" evidence="1">
    <location>
        <begin position="96"/>
        <end position="131"/>
    </location>
</feature>
<dbReference type="KEGG" id="snk:CP967_09380"/>
<protein>
    <submittedName>
        <fullName evidence="2">Uncharacterized protein</fullName>
    </submittedName>
</protein>
<feature type="compositionally biased region" description="Basic and acidic residues" evidence="1">
    <location>
        <begin position="40"/>
        <end position="52"/>
    </location>
</feature>
<dbReference type="EMBL" id="CP023702">
    <property type="protein sequence ID" value="QEU72158.1"/>
    <property type="molecule type" value="Genomic_DNA"/>
</dbReference>
<keyword evidence="3" id="KW-1185">Reference proteome</keyword>
<evidence type="ECO:0000256" key="1">
    <source>
        <dbReference type="SAM" id="MobiDB-lite"/>
    </source>
</evidence>
<name>A0A5J6F719_9ACTN</name>
<proteinExistence type="predicted"/>
<feature type="compositionally biased region" description="Low complexity" evidence="1">
    <location>
        <begin position="1"/>
        <end position="13"/>
    </location>
</feature>
<gene>
    <name evidence="2" type="ORF">CP967_09380</name>
</gene>
<evidence type="ECO:0000313" key="2">
    <source>
        <dbReference type="EMBL" id="QEU72158.1"/>
    </source>
</evidence>
<accession>A0A5J6F719</accession>
<dbReference type="Proteomes" id="UP000326178">
    <property type="component" value="Chromosome"/>
</dbReference>
<evidence type="ECO:0000313" key="3">
    <source>
        <dbReference type="Proteomes" id="UP000326178"/>
    </source>
</evidence>
<feature type="compositionally biased region" description="Low complexity" evidence="1">
    <location>
        <begin position="53"/>
        <end position="67"/>
    </location>
</feature>
<reference evidence="2 3" key="1">
    <citation type="submission" date="2017-09" db="EMBL/GenBank/DDBJ databases">
        <authorList>
            <person name="Lee N."/>
            <person name="Cho B.-K."/>
        </authorList>
    </citation>
    <scope>NUCLEOTIDE SEQUENCE [LARGE SCALE GENOMIC DNA]</scope>
    <source>
        <strain evidence="2 3">ATCC 12769</strain>
    </source>
</reference>
<organism evidence="2 3">
    <name type="scientific">Streptomyces nitrosporeus</name>
    <dbReference type="NCBI Taxonomy" id="28894"/>
    <lineage>
        <taxon>Bacteria</taxon>
        <taxon>Bacillati</taxon>
        <taxon>Actinomycetota</taxon>
        <taxon>Actinomycetes</taxon>
        <taxon>Kitasatosporales</taxon>
        <taxon>Streptomycetaceae</taxon>
        <taxon>Streptomyces</taxon>
    </lineage>
</organism>
<feature type="region of interest" description="Disordered" evidence="1">
    <location>
        <begin position="1"/>
        <end position="73"/>
    </location>
</feature>
<sequence>MAGPARTPGTRPPGLRHPARRDKAPGAPGCGTRPMRRHPRADESGDHGDEPWPGRGPTGDPAGPPDGENTVYHYELHRLNATELILRADRERTARTAVRARRAARATSGATGEDGSGGRVNQDPGSFARAA</sequence>
<dbReference type="AlphaFoldDB" id="A0A5J6F719"/>